<accession>A0A381V4Y6</accession>
<evidence type="ECO:0000259" key="1">
    <source>
        <dbReference type="Pfam" id="PF04028"/>
    </source>
</evidence>
<proteinExistence type="predicted"/>
<name>A0A381V4Y6_9ZZZZ</name>
<sequence>MRLKFHGLETALPEDGGPLIYAFWHSQLAMMPWVQLRPPSVVPISQSKDGELAAKLFSKLGADTVRGSTSRGGVMALRGLVRAANDGKDLAITPDGPKGPAETVQSGAIWLAGLSGRPLLPVAFACRPSFRAGSWDRLIVPVPFSRGVFEY</sequence>
<organism evidence="2">
    <name type="scientific">marine metagenome</name>
    <dbReference type="NCBI Taxonomy" id="408172"/>
    <lineage>
        <taxon>unclassified sequences</taxon>
        <taxon>metagenomes</taxon>
        <taxon>ecological metagenomes</taxon>
    </lineage>
</organism>
<dbReference type="EMBL" id="UINC01007861">
    <property type="protein sequence ID" value="SVA35412.1"/>
    <property type="molecule type" value="Genomic_DNA"/>
</dbReference>
<feature type="domain" description="DUF374" evidence="1">
    <location>
        <begin position="38"/>
        <end position="101"/>
    </location>
</feature>
<gene>
    <name evidence="2" type="ORF">METZ01_LOCUS88266</name>
</gene>
<dbReference type="CDD" id="cd07983">
    <property type="entry name" value="LPLAT_DUF374-like"/>
    <property type="match status" value="1"/>
</dbReference>
<protein>
    <recommendedName>
        <fullName evidence="1">DUF374 domain-containing protein</fullName>
    </recommendedName>
</protein>
<dbReference type="AlphaFoldDB" id="A0A381V4Y6"/>
<feature type="non-terminal residue" evidence="2">
    <location>
        <position position="151"/>
    </location>
</feature>
<dbReference type="Pfam" id="PF04028">
    <property type="entry name" value="DUF374"/>
    <property type="match status" value="1"/>
</dbReference>
<reference evidence="2" key="1">
    <citation type="submission" date="2018-05" db="EMBL/GenBank/DDBJ databases">
        <authorList>
            <person name="Lanie J.A."/>
            <person name="Ng W.-L."/>
            <person name="Kazmierczak K.M."/>
            <person name="Andrzejewski T.M."/>
            <person name="Davidsen T.M."/>
            <person name="Wayne K.J."/>
            <person name="Tettelin H."/>
            <person name="Glass J.I."/>
            <person name="Rusch D."/>
            <person name="Podicherti R."/>
            <person name="Tsui H.-C.T."/>
            <person name="Winkler M.E."/>
        </authorList>
    </citation>
    <scope>NUCLEOTIDE SEQUENCE</scope>
</reference>
<dbReference type="InterPro" id="IPR007172">
    <property type="entry name" value="DUF374"/>
</dbReference>
<evidence type="ECO:0000313" key="2">
    <source>
        <dbReference type="EMBL" id="SVA35412.1"/>
    </source>
</evidence>